<dbReference type="PRINTS" id="PR00237">
    <property type="entry name" value="GPCRRHODOPSN"/>
</dbReference>
<dbReference type="EMBL" id="JALNTZ010000001">
    <property type="protein sequence ID" value="KAJ3664733.1"/>
    <property type="molecule type" value="Genomic_DNA"/>
</dbReference>
<comment type="similarity">
    <text evidence="2">Belongs to the G-protein coupled receptor 1 family.</text>
</comment>
<feature type="transmembrane region" description="Helical" evidence="7">
    <location>
        <begin position="40"/>
        <end position="60"/>
    </location>
</feature>
<evidence type="ECO:0000256" key="5">
    <source>
        <dbReference type="ARBA" id="ARBA00023136"/>
    </source>
</evidence>
<keyword evidence="10" id="KW-1185">Reference proteome</keyword>
<dbReference type="AlphaFoldDB" id="A0AA38MRL4"/>
<evidence type="ECO:0000256" key="7">
    <source>
        <dbReference type="SAM" id="Phobius"/>
    </source>
</evidence>
<reference evidence="9" key="1">
    <citation type="journal article" date="2023" name="G3 (Bethesda)">
        <title>Whole genome assemblies of Zophobas morio and Tenebrio molitor.</title>
        <authorList>
            <person name="Kaur S."/>
            <person name="Stinson S.A."/>
            <person name="diCenzo G.C."/>
        </authorList>
    </citation>
    <scope>NUCLEOTIDE SEQUENCE</scope>
    <source>
        <strain evidence="9">QUZm001</strain>
    </source>
</reference>
<dbReference type="PROSITE" id="PS50262">
    <property type="entry name" value="G_PROTEIN_RECEP_F1_2"/>
    <property type="match status" value="1"/>
</dbReference>
<feature type="transmembrane region" description="Helical" evidence="7">
    <location>
        <begin position="213"/>
        <end position="238"/>
    </location>
</feature>
<sequence>MSTTDTYAFQNDTPFNLSLDSCLNDEEKYLQLYRFFTNGLLLNIIGILGILGNIISMIILSRPQMRSSINYLLIGLARIDTVLILTSILLFGLPGIYPYSGLLFTYYYVVYPHIAPVVFPLAMVVQTASVYLTLTVSLERFVAVCHPLRARSLCTYGRARMYVVGIIVFSAVYNLPKLWESTIKEEWYPEKNVTVYCPRASALRENELYIRVYIHWLYLIFLYLLPFMGLAILNAAIYRQVRKANKERQRLSRLQKREIGLATMLLCVVAVFFVCNLLPLVINIIDTYRPWWNLSILVNTSNLLVTINSSVNFIIYVIFGEKFKRLFLVLFCNNSLFGTGRESPDGATHEDSFMSNGDRQSLRLHRQNTTISRNGMSGRMNGSQKKRSRASSPGPCVYYPANRGSKEIPSAYTTQTSLSGPD</sequence>
<feature type="compositionally biased region" description="Polar residues" evidence="6">
    <location>
        <begin position="411"/>
        <end position="422"/>
    </location>
</feature>
<dbReference type="SUPFAM" id="SSF81321">
    <property type="entry name" value="Family A G protein-coupled receptor-like"/>
    <property type="match status" value="1"/>
</dbReference>
<proteinExistence type="inferred from homology"/>
<evidence type="ECO:0000256" key="6">
    <source>
        <dbReference type="SAM" id="MobiDB-lite"/>
    </source>
</evidence>
<dbReference type="Gene3D" id="1.20.1070.10">
    <property type="entry name" value="Rhodopsin 7-helix transmembrane proteins"/>
    <property type="match status" value="1"/>
</dbReference>
<feature type="region of interest" description="Disordered" evidence="6">
    <location>
        <begin position="366"/>
        <end position="422"/>
    </location>
</feature>
<comment type="caution">
    <text evidence="9">The sequence shown here is derived from an EMBL/GenBank/DDBJ whole genome shotgun (WGS) entry which is preliminary data.</text>
</comment>
<dbReference type="Proteomes" id="UP001168821">
    <property type="component" value="Unassembled WGS sequence"/>
</dbReference>
<keyword evidence="3 7" id="KW-0812">Transmembrane</keyword>
<feature type="transmembrane region" description="Helical" evidence="7">
    <location>
        <begin position="72"/>
        <end position="97"/>
    </location>
</feature>
<keyword evidence="5 7" id="KW-0472">Membrane</keyword>
<dbReference type="GO" id="GO:0016020">
    <property type="term" value="C:membrane"/>
    <property type="evidence" value="ECO:0007669"/>
    <property type="project" value="UniProtKB-SubCell"/>
</dbReference>
<dbReference type="InterPro" id="IPR052954">
    <property type="entry name" value="GPCR-Ligand_Int"/>
</dbReference>
<evidence type="ECO:0000256" key="1">
    <source>
        <dbReference type="ARBA" id="ARBA00004370"/>
    </source>
</evidence>
<dbReference type="GO" id="GO:0004930">
    <property type="term" value="F:G protein-coupled receptor activity"/>
    <property type="evidence" value="ECO:0007669"/>
    <property type="project" value="InterPro"/>
</dbReference>
<protein>
    <recommendedName>
        <fullName evidence="8">G-protein coupled receptors family 1 profile domain-containing protein</fullName>
    </recommendedName>
</protein>
<feature type="domain" description="G-protein coupled receptors family 1 profile" evidence="8">
    <location>
        <begin position="52"/>
        <end position="316"/>
    </location>
</feature>
<name>A0AA38MRL4_9CUCU</name>
<dbReference type="CDD" id="cd14978">
    <property type="entry name" value="7tmA_FMRFamide_R-like"/>
    <property type="match status" value="1"/>
</dbReference>
<evidence type="ECO:0000313" key="9">
    <source>
        <dbReference type="EMBL" id="KAJ3664733.1"/>
    </source>
</evidence>
<evidence type="ECO:0000313" key="10">
    <source>
        <dbReference type="Proteomes" id="UP001168821"/>
    </source>
</evidence>
<evidence type="ECO:0000259" key="8">
    <source>
        <dbReference type="PROSITE" id="PS50262"/>
    </source>
</evidence>
<feature type="transmembrane region" description="Helical" evidence="7">
    <location>
        <begin position="117"/>
        <end position="138"/>
    </location>
</feature>
<feature type="transmembrane region" description="Helical" evidence="7">
    <location>
        <begin position="291"/>
        <end position="319"/>
    </location>
</feature>
<feature type="compositionally biased region" description="Polar residues" evidence="6">
    <location>
        <begin position="367"/>
        <end position="383"/>
    </location>
</feature>
<dbReference type="Pfam" id="PF00001">
    <property type="entry name" value="7tm_1"/>
    <property type="match status" value="1"/>
</dbReference>
<organism evidence="9 10">
    <name type="scientific">Zophobas morio</name>
    <dbReference type="NCBI Taxonomy" id="2755281"/>
    <lineage>
        <taxon>Eukaryota</taxon>
        <taxon>Metazoa</taxon>
        <taxon>Ecdysozoa</taxon>
        <taxon>Arthropoda</taxon>
        <taxon>Hexapoda</taxon>
        <taxon>Insecta</taxon>
        <taxon>Pterygota</taxon>
        <taxon>Neoptera</taxon>
        <taxon>Endopterygota</taxon>
        <taxon>Coleoptera</taxon>
        <taxon>Polyphaga</taxon>
        <taxon>Cucujiformia</taxon>
        <taxon>Tenebrionidae</taxon>
        <taxon>Zophobas</taxon>
    </lineage>
</organism>
<comment type="subcellular location">
    <subcellularLocation>
        <location evidence="1">Membrane</location>
    </subcellularLocation>
</comment>
<dbReference type="InterPro" id="IPR000276">
    <property type="entry name" value="GPCR_Rhodpsn"/>
</dbReference>
<evidence type="ECO:0000256" key="4">
    <source>
        <dbReference type="ARBA" id="ARBA00022989"/>
    </source>
</evidence>
<feature type="transmembrane region" description="Helical" evidence="7">
    <location>
        <begin position="259"/>
        <end position="285"/>
    </location>
</feature>
<gene>
    <name evidence="9" type="ORF">Zmor_000279</name>
</gene>
<dbReference type="PANTHER" id="PTHR46641:SF2">
    <property type="entry name" value="FMRFAMIDE RECEPTOR"/>
    <property type="match status" value="1"/>
</dbReference>
<evidence type="ECO:0000256" key="2">
    <source>
        <dbReference type="ARBA" id="ARBA00010663"/>
    </source>
</evidence>
<accession>A0AA38MRL4</accession>
<dbReference type="PANTHER" id="PTHR46641">
    <property type="entry name" value="FMRFAMIDE RECEPTOR-RELATED"/>
    <property type="match status" value="1"/>
</dbReference>
<feature type="transmembrane region" description="Helical" evidence="7">
    <location>
        <begin position="159"/>
        <end position="176"/>
    </location>
</feature>
<dbReference type="InterPro" id="IPR017452">
    <property type="entry name" value="GPCR_Rhodpsn_7TM"/>
</dbReference>
<keyword evidence="4 7" id="KW-1133">Transmembrane helix</keyword>
<evidence type="ECO:0000256" key="3">
    <source>
        <dbReference type="ARBA" id="ARBA00022692"/>
    </source>
</evidence>